<feature type="compositionally biased region" description="Acidic residues" evidence="10">
    <location>
        <begin position="324"/>
        <end position="335"/>
    </location>
</feature>
<gene>
    <name evidence="12" type="ORF">N7460_001019</name>
</gene>
<dbReference type="Gene3D" id="1.10.8.60">
    <property type="match status" value="1"/>
</dbReference>
<evidence type="ECO:0000313" key="13">
    <source>
        <dbReference type="Proteomes" id="UP001219568"/>
    </source>
</evidence>
<dbReference type="InterPro" id="IPR003593">
    <property type="entry name" value="AAA+_ATPase"/>
</dbReference>
<dbReference type="PROSITE" id="PS00674">
    <property type="entry name" value="AAA"/>
    <property type="match status" value="1"/>
</dbReference>
<keyword evidence="4" id="KW-0158">Chromosome</keyword>
<dbReference type="CDD" id="cd05491">
    <property type="entry name" value="Bromo_TBP7_like"/>
    <property type="match status" value="1"/>
</dbReference>
<dbReference type="FunFam" id="3.40.50.300:FF:001218">
    <property type="entry name" value="AAA family ATPase, putative"/>
    <property type="match status" value="1"/>
</dbReference>
<evidence type="ECO:0000256" key="3">
    <source>
        <dbReference type="ARBA" id="ARBA00006914"/>
    </source>
</evidence>
<feature type="compositionally biased region" description="Acidic residues" evidence="10">
    <location>
        <begin position="500"/>
        <end position="510"/>
    </location>
</feature>
<dbReference type="FunFam" id="1.10.8.60:FF:000016">
    <property type="entry name" value="ATPase family AAA domain-containing protein 2B"/>
    <property type="match status" value="1"/>
</dbReference>
<evidence type="ECO:0000256" key="6">
    <source>
        <dbReference type="ARBA" id="ARBA00022801"/>
    </source>
</evidence>
<reference evidence="12" key="2">
    <citation type="submission" date="2023-01" db="EMBL/GenBank/DDBJ databases">
        <authorList>
            <person name="Petersen C."/>
        </authorList>
    </citation>
    <scope>NUCLEOTIDE SEQUENCE</scope>
    <source>
        <strain evidence="12">IBT 15450</strain>
    </source>
</reference>
<protein>
    <recommendedName>
        <fullName evidence="11">AAA+ ATPase domain-containing protein</fullName>
    </recommendedName>
</protein>
<comment type="subcellular location">
    <subcellularLocation>
        <location evidence="2">Chromosome</location>
    </subcellularLocation>
    <subcellularLocation>
        <location evidence="1">Nucleus</location>
    </subcellularLocation>
</comment>
<proteinExistence type="inferred from homology"/>
<sequence length="1738" mass="193935">MGIEAIEGWHVHVHWPNPHHVPAIPNERESFPPFFFEVLKSRVFVVYDVSCSLTILSVFRASNPVPVVQDICFPTRSRQLSGDLLKTCCPIRQTLSFDQGIQLSLATTALFRSPYHQHCAMARGAKRSLEEVANKSDSDDEDYSDHAQYSRSTGRKSKPSPKKKSRPAAKKRRRDSDDGITSDDEELSEDLSFDEVEEDSEDADIERNARGTARRRTTQSRRPQYEEPESEEAINDDEDEDDEEEVEEPRPVPRKNKVLKLKLPAQYLEYHRVTRARGASEDIYALTNSGRHMETIKRGIRSPDDTATRRLLNRGSRAKRTVLDDEDEEAEEVIEETTIQGSQLDAVESDLPQDGIESNHEPIDQAMADEDVVPESENGDEKNGHFQDEDESPKLRRRSNLPREAIEEDANGDTEPNEESQLRRSSRKQPSRSSQRKTKEEESDFEPEEEGSNDEEEDLESETGASLGKGSRGREEAEDSSTSRRAGLRRRIPQSRAPSEEAEELAEELEDLRGGRYRRRTKQEVVYEKPRRNRKNVDYRLIRPEVLLPNEDSDPEVTTGSPSRRGKGAGGWQRSLFSTSGPFGGQGASALLGTPGNPIAAGGVDSDSSDDDGGQQPGLASGGGATATHAHSGDTAQHLSGTPANLGKVTNKQALVDADPLGVDVNVNFDSVGGLQGHIDQLKEMVSLPLLYPEIFQRFKITPPRGVLFHGPPGTGKTLLARALANSVSSEGKKVTFYMRKGADALSKWVGEAERQLRLLFDEARKTQPSIIFFDEIDGLAPVRSSKQDQIHSSIVSTLLALMDGMDGRGQVVVIGATNRPDSVDPALRRPGRFDREFYFALPNFEARRAILDIHTKQWDPPLPENIKEQLADMTKGYGGADLRALCTEAAINAVQRRYPQIYKSDQKLIIDPKSIEVAPKDFMLAIKRLVPSSERSTSSGATALPPSIEPLLRDPLADIRALLSEILPQRKKLTALEEAQFEEPQDGAGFSRELLLQEFDRSRVFRPRLLLRGSHGMGQQYLASALLHVFEGLHVQAFDLPTLLSDSTRSPEATIIQLFTEVKRHKPSVIYIPNIQLWFQTVGPAVISTFVGLLRSVPPSDPVLLLGILDSADDDVDAALLKNLFGFSKKNFYDLTAPSHDARHEFFAKIIEYVKTPPKAFPNPDNRKLRQLEELKVAPPPPPKPEVPLTKEEIKAQKKKDNNTLNLLKLRIQPIMDQLKRYKRFRFPSIEEATIRYLWEEEDPNIVTSDLPPDQQNTFRPYEKAYDKHGVLGLRETATGKFFYNLDFGTIEKRLSNGYYKRPLEFVADIKRIVKDTRQTGDQERILRANEMLSNVEVDINTIIVDQPALVAELDQVYARQQAREKEAEERARRAAEENENAPRPELTNEPHGNTESDPSTGPGELLPTNGNGQNPASRPVTPYQQSNLGHVNGEHQGGGSDLNELGSHLAGVSNDTQGDVDGDVFMSNSEDHSGSKDTQGSSFGPSAQPKPPYSHTAPSQQVRRESGLSSFSQRGPMTPMAPGSQPADYTNEASTTQTTSDKKSSEHLSHQQYHTQSPNASKLEYPDLTSYPDRVSQEDHLPDTQQGGSSQPSPRPRDEFDGNDTLENSGLNGSQSKPQPPLFDAPNMQTTDAPANLQSLLSEEAHEPLVLDLDIVARLHKLLTLMTSGFSVEQLEQVNTNLMDSVWHMRAEWNRNTVAKGLSERFNAVLEDMQEMQEIHPISQKTREELQEVSFQ</sequence>
<evidence type="ECO:0000256" key="1">
    <source>
        <dbReference type="ARBA" id="ARBA00004123"/>
    </source>
</evidence>
<dbReference type="Pfam" id="PF17862">
    <property type="entry name" value="AAA_lid_3"/>
    <property type="match status" value="1"/>
</dbReference>
<dbReference type="GO" id="GO:0000785">
    <property type="term" value="C:chromatin"/>
    <property type="evidence" value="ECO:0007669"/>
    <property type="project" value="UniProtKB-ARBA"/>
</dbReference>
<feature type="compositionally biased region" description="Polar residues" evidence="10">
    <location>
        <begin position="1498"/>
        <end position="1517"/>
    </location>
</feature>
<organism evidence="12 13">
    <name type="scientific">Penicillium canescens</name>
    <dbReference type="NCBI Taxonomy" id="5083"/>
    <lineage>
        <taxon>Eukaryota</taxon>
        <taxon>Fungi</taxon>
        <taxon>Dikarya</taxon>
        <taxon>Ascomycota</taxon>
        <taxon>Pezizomycotina</taxon>
        <taxon>Eurotiomycetes</taxon>
        <taxon>Eurotiomycetidae</taxon>
        <taxon>Eurotiales</taxon>
        <taxon>Aspergillaceae</taxon>
        <taxon>Penicillium</taxon>
    </lineage>
</organism>
<dbReference type="GO" id="GO:0005634">
    <property type="term" value="C:nucleus"/>
    <property type="evidence" value="ECO:0007669"/>
    <property type="project" value="UniProtKB-SubCell"/>
</dbReference>
<feature type="compositionally biased region" description="Polar residues" evidence="10">
    <location>
        <begin position="1478"/>
        <end position="1487"/>
    </location>
</feature>
<dbReference type="Gene3D" id="1.20.920.10">
    <property type="entry name" value="Bromodomain-like"/>
    <property type="match status" value="1"/>
</dbReference>
<dbReference type="GO" id="GO:0003682">
    <property type="term" value="F:chromatin binding"/>
    <property type="evidence" value="ECO:0007669"/>
    <property type="project" value="TreeGrafter"/>
</dbReference>
<feature type="compositionally biased region" description="Polar residues" evidence="10">
    <location>
        <begin position="1585"/>
        <end position="1594"/>
    </location>
</feature>
<dbReference type="Proteomes" id="UP001219568">
    <property type="component" value="Unassembled WGS sequence"/>
</dbReference>
<feature type="compositionally biased region" description="Polar residues" evidence="10">
    <location>
        <begin position="1410"/>
        <end position="1431"/>
    </location>
</feature>
<dbReference type="GO" id="GO:0045815">
    <property type="term" value="P:transcription initiation-coupled chromatin remodeling"/>
    <property type="evidence" value="ECO:0007669"/>
    <property type="project" value="TreeGrafter"/>
</dbReference>
<feature type="compositionally biased region" description="Acidic residues" evidence="10">
    <location>
        <begin position="441"/>
        <end position="461"/>
    </location>
</feature>
<evidence type="ECO:0000256" key="10">
    <source>
        <dbReference type="SAM" id="MobiDB-lite"/>
    </source>
</evidence>
<feature type="region of interest" description="Disordered" evidence="10">
    <location>
        <begin position="1364"/>
        <end position="1633"/>
    </location>
</feature>
<dbReference type="SUPFAM" id="SSF47370">
    <property type="entry name" value="Bromodomain"/>
    <property type="match status" value="1"/>
</dbReference>
<feature type="compositionally biased region" description="Basic residues" evidence="10">
    <location>
        <begin position="424"/>
        <end position="436"/>
    </location>
</feature>
<feature type="compositionally biased region" description="Acidic residues" evidence="10">
    <location>
        <begin position="406"/>
        <end position="418"/>
    </location>
</feature>
<feature type="region of interest" description="Disordered" evidence="10">
    <location>
        <begin position="550"/>
        <end position="645"/>
    </location>
</feature>
<evidence type="ECO:0000256" key="9">
    <source>
        <dbReference type="ARBA" id="ARBA00023242"/>
    </source>
</evidence>
<dbReference type="SMART" id="SM00382">
    <property type="entry name" value="AAA"/>
    <property type="match status" value="1"/>
</dbReference>
<feature type="compositionally biased region" description="Basic residues" evidence="10">
    <location>
        <begin position="153"/>
        <end position="173"/>
    </location>
</feature>
<dbReference type="PANTHER" id="PTHR23069:SF0">
    <property type="entry name" value="TAT-BINDING HOMOLOG 7"/>
    <property type="match status" value="1"/>
</dbReference>
<dbReference type="EMBL" id="JAQJZL010000001">
    <property type="protein sequence ID" value="KAJ6057745.1"/>
    <property type="molecule type" value="Genomic_DNA"/>
</dbReference>
<dbReference type="FunFam" id="3.40.50.300:FF:000061">
    <property type="entry name" value="ATPase family, AAA domain-containing 2"/>
    <property type="match status" value="1"/>
</dbReference>
<comment type="similarity">
    <text evidence="3">Belongs to the AAA ATPase family.</text>
</comment>
<evidence type="ECO:0000313" key="12">
    <source>
        <dbReference type="EMBL" id="KAJ6057745.1"/>
    </source>
</evidence>
<feature type="compositionally biased region" description="Polar residues" evidence="10">
    <location>
        <begin position="634"/>
        <end position="645"/>
    </location>
</feature>
<keyword evidence="8" id="KW-0103">Bromodomain</keyword>
<feature type="compositionally biased region" description="Polar residues" evidence="10">
    <location>
        <begin position="1607"/>
        <end position="1619"/>
    </location>
</feature>
<reference evidence="12" key="1">
    <citation type="journal article" date="2023" name="IMA Fungus">
        <title>Comparative genomic study of the Penicillium genus elucidates a diverse pangenome and 15 lateral gene transfer events.</title>
        <authorList>
            <person name="Petersen C."/>
            <person name="Sorensen T."/>
            <person name="Nielsen M.R."/>
            <person name="Sondergaard T.E."/>
            <person name="Sorensen J.L."/>
            <person name="Fitzpatrick D.A."/>
            <person name="Frisvad J.C."/>
            <person name="Nielsen K.L."/>
        </authorList>
    </citation>
    <scope>NUCLEOTIDE SEQUENCE</scope>
    <source>
        <strain evidence="12">IBT 15450</strain>
    </source>
</reference>
<dbReference type="PANTHER" id="PTHR23069">
    <property type="entry name" value="AAA DOMAIN-CONTAINING"/>
    <property type="match status" value="1"/>
</dbReference>
<dbReference type="Gene3D" id="3.40.50.300">
    <property type="entry name" value="P-loop containing nucleotide triphosphate hydrolases"/>
    <property type="match status" value="2"/>
</dbReference>
<comment type="caution">
    <text evidence="12">The sequence shown here is derived from an EMBL/GenBank/DDBJ whole genome shotgun (WGS) entry which is preliminary data.</text>
</comment>
<keyword evidence="6" id="KW-0378">Hydrolase</keyword>
<dbReference type="InterPro" id="IPR003959">
    <property type="entry name" value="ATPase_AAA_core"/>
</dbReference>
<dbReference type="GO" id="GO:0140674">
    <property type="term" value="F:ATP-dependent histone chaperone activity"/>
    <property type="evidence" value="ECO:0007669"/>
    <property type="project" value="UniProtKB-ARBA"/>
</dbReference>
<dbReference type="InterPro" id="IPR003960">
    <property type="entry name" value="ATPase_AAA_CS"/>
</dbReference>
<evidence type="ECO:0000256" key="7">
    <source>
        <dbReference type="ARBA" id="ARBA00022840"/>
    </source>
</evidence>
<dbReference type="InterPro" id="IPR036427">
    <property type="entry name" value="Bromodomain-like_sf"/>
</dbReference>
<dbReference type="GO" id="GO:0016887">
    <property type="term" value="F:ATP hydrolysis activity"/>
    <property type="evidence" value="ECO:0007669"/>
    <property type="project" value="InterPro"/>
</dbReference>
<feature type="compositionally biased region" description="Basic and acidic residues" evidence="10">
    <location>
        <begin position="522"/>
        <end position="537"/>
    </location>
</feature>
<evidence type="ECO:0000259" key="11">
    <source>
        <dbReference type="SMART" id="SM00382"/>
    </source>
</evidence>
<feature type="region of interest" description="Disordered" evidence="10">
    <location>
        <begin position="303"/>
        <end position="537"/>
    </location>
</feature>
<keyword evidence="7" id="KW-0067">ATP-binding</keyword>
<dbReference type="InterPro" id="IPR027417">
    <property type="entry name" value="P-loop_NTPase"/>
</dbReference>
<evidence type="ECO:0000256" key="4">
    <source>
        <dbReference type="ARBA" id="ARBA00022454"/>
    </source>
</evidence>
<accession>A0AAD6NG50</accession>
<feature type="region of interest" description="Disordered" evidence="10">
    <location>
        <begin position="130"/>
        <end position="257"/>
    </location>
</feature>
<dbReference type="GO" id="GO:0006334">
    <property type="term" value="P:nucleosome assembly"/>
    <property type="evidence" value="ECO:0007669"/>
    <property type="project" value="TreeGrafter"/>
</dbReference>
<name>A0AAD6NG50_PENCN</name>
<dbReference type="SUPFAM" id="SSF52540">
    <property type="entry name" value="P-loop containing nucleoside triphosphate hydrolases"/>
    <property type="match status" value="2"/>
</dbReference>
<feature type="compositionally biased region" description="Polar residues" evidence="10">
    <location>
        <begin position="1552"/>
        <end position="1562"/>
    </location>
</feature>
<evidence type="ECO:0000256" key="2">
    <source>
        <dbReference type="ARBA" id="ARBA00004286"/>
    </source>
</evidence>
<evidence type="ECO:0000256" key="5">
    <source>
        <dbReference type="ARBA" id="ARBA00022741"/>
    </source>
</evidence>
<dbReference type="Pfam" id="PF00004">
    <property type="entry name" value="AAA"/>
    <property type="match status" value="1"/>
</dbReference>
<dbReference type="GO" id="GO:0006337">
    <property type="term" value="P:nucleosome disassembly"/>
    <property type="evidence" value="ECO:0007669"/>
    <property type="project" value="TreeGrafter"/>
</dbReference>
<dbReference type="GO" id="GO:0005524">
    <property type="term" value="F:ATP binding"/>
    <property type="evidence" value="ECO:0007669"/>
    <property type="project" value="UniProtKB-KW"/>
</dbReference>
<feature type="compositionally biased region" description="Basic and acidic residues" evidence="10">
    <location>
        <begin position="1542"/>
        <end position="1551"/>
    </location>
</feature>
<dbReference type="InterPro" id="IPR041569">
    <property type="entry name" value="AAA_lid_3"/>
</dbReference>
<feature type="compositionally biased region" description="Acidic residues" evidence="10">
    <location>
        <begin position="178"/>
        <end position="204"/>
    </location>
</feature>
<feature type="compositionally biased region" description="Acidic residues" evidence="10">
    <location>
        <begin position="367"/>
        <end position="378"/>
    </location>
</feature>
<keyword evidence="5" id="KW-0547">Nucleotide-binding</keyword>
<feature type="domain" description="AAA+ ATPase" evidence="11">
    <location>
        <begin position="703"/>
        <end position="844"/>
    </location>
</feature>
<evidence type="ECO:0000256" key="8">
    <source>
        <dbReference type="ARBA" id="ARBA00023117"/>
    </source>
</evidence>
<dbReference type="GO" id="GO:0042393">
    <property type="term" value="F:histone binding"/>
    <property type="evidence" value="ECO:0007669"/>
    <property type="project" value="UniProtKB-ARBA"/>
</dbReference>
<dbReference type="InterPro" id="IPR045199">
    <property type="entry name" value="ATAD2-like"/>
</dbReference>
<keyword evidence="9" id="KW-0539">Nucleus</keyword>
<feature type="compositionally biased region" description="Acidic residues" evidence="10">
    <location>
        <begin position="226"/>
        <end position="247"/>
    </location>
</feature>
<keyword evidence="13" id="KW-1185">Reference proteome</keyword>
<feature type="compositionally biased region" description="Basic and acidic residues" evidence="10">
    <location>
        <begin position="1364"/>
        <end position="1396"/>
    </location>
</feature>